<gene>
    <name evidence="2" type="ORF">TRFO_38855</name>
</gene>
<protein>
    <submittedName>
        <fullName evidence="2">Uncharacterized protein</fullName>
    </submittedName>
</protein>
<comment type="caution">
    <text evidence="2">The sequence shown here is derived from an EMBL/GenBank/DDBJ whole genome shotgun (WGS) entry which is preliminary data.</text>
</comment>
<sequence>MKSKTDKISQHLILKPYEAPKELHISEESQSQIDNIILTLENNPEQLQTENEEIKEMNEKLLKTIPSDEDFQKMKENHLIIKEKTQNIKKFIDEKNSLKNQAERYDKVLKFFAFKTEEMMCAVYQNHDFEGIAQEFIDSLINGDDQAFMQLSEKVQHCH</sequence>
<dbReference type="Proteomes" id="UP000179807">
    <property type="component" value="Unassembled WGS sequence"/>
</dbReference>
<keyword evidence="1" id="KW-0175">Coiled coil</keyword>
<reference evidence="2" key="1">
    <citation type="submission" date="2016-10" db="EMBL/GenBank/DDBJ databases">
        <authorList>
            <person name="Benchimol M."/>
            <person name="Almeida L.G."/>
            <person name="Vasconcelos A.T."/>
            <person name="Perreira-Neves A."/>
            <person name="Rosa I.A."/>
            <person name="Tasca T."/>
            <person name="Bogo M.R."/>
            <person name="de Souza W."/>
        </authorList>
    </citation>
    <scope>NUCLEOTIDE SEQUENCE [LARGE SCALE GENOMIC DNA]</scope>
    <source>
        <strain evidence="2">K</strain>
    </source>
</reference>
<feature type="coiled-coil region" evidence="1">
    <location>
        <begin position="40"/>
        <end position="108"/>
    </location>
</feature>
<dbReference type="GeneID" id="94846996"/>
<organism evidence="2 3">
    <name type="scientific">Tritrichomonas foetus</name>
    <dbReference type="NCBI Taxonomy" id="1144522"/>
    <lineage>
        <taxon>Eukaryota</taxon>
        <taxon>Metamonada</taxon>
        <taxon>Parabasalia</taxon>
        <taxon>Tritrichomonadida</taxon>
        <taxon>Tritrichomonadidae</taxon>
        <taxon>Tritrichomonas</taxon>
    </lineage>
</organism>
<dbReference type="EMBL" id="MLAK01001275">
    <property type="protein sequence ID" value="OHS94966.1"/>
    <property type="molecule type" value="Genomic_DNA"/>
</dbReference>
<dbReference type="VEuPathDB" id="TrichDB:TRFO_38855"/>
<proteinExistence type="predicted"/>
<evidence type="ECO:0000313" key="3">
    <source>
        <dbReference type="Proteomes" id="UP000179807"/>
    </source>
</evidence>
<dbReference type="RefSeq" id="XP_068348103.1">
    <property type="nucleotide sequence ID" value="XM_068512292.1"/>
</dbReference>
<name>A0A1J4J6V2_9EUKA</name>
<evidence type="ECO:0000256" key="1">
    <source>
        <dbReference type="SAM" id="Coils"/>
    </source>
</evidence>
<evidence type="ECO:0000313" key="2">
    <source>
        <dbReference type="EMBL" id="OHS94966.1"/>
    </source>
</evidence>
<accession>A0A1J4J6V2</accession>
<dbReference type="AlphaFoldDB" id="A0A1J4J6V2"/>
<keyword evidence="3" id="KW-1185">Reference proteome</keyword>